<accession>A0A4Y1RPS1</accession>
<keyword evidence="2 4" id="KW-0808">Transferase</keyword>
<evidence type="ECO:0000256" key="2">
    <source>
        <dbReference type="ARBA" id="ARBA00022679"/>
    </source>
</evidence>
<proteinExistence type="inferred from homology"/>
<dbReference type="GO" id="GO:0016747">
    <property type="term" value="F:acyltransferase activity, transferring groups other than amino-acyl groups"/>
    <property type="evidence" value="ECO:0007669"/>
    <property type="project" value="TreeGrafter"/>
</dbReference>
<dbReference type="PANTHER" id="PTHR31642:SF11">
    <property type="entry name" value="SHIKIMATE O-HYDROXYCINNAMOYLTRANSFERASE"/>
    <property type="match status" value="1"/>
</dbReference>
<evidence type="ECO:0000313" key="4">
    <source>
        <dbReference type="EMBL" id="BBH06324.1"/>
    </source>
</evidence>
<dbReference type="AlphaFoldDB" id="A0A4Y1RPS1"/>
<dbReference type="EMBL" id="AP019302">
    <property type="protein sequence ID" value="BBH06324.1"/>
    <property type="molecule type" value="Genomic_DNA"/>
</dbReference>
<dbReference type="PANTHER" id="PTHR31642">
    <property type="entry name" value="TRICHOTHECENE 3-O-ACETYLTRANSFERASE"/>
    <property type="match status" value="1"/>
</dbReference>
<comment type="similarity">
    <text evidence="1">Belongs to the plant acyltransferase family.</text>
</comment>
<feature type="non-terminal residue" evidence="4">
    <location>
        <position position="1"/>
    </location>
</feature>
<evidence type="ECO:0000256" key="3">
    <source>
        <dbReference type="ARBA" id="ARBA00023315"/>
    </source>
</evidence>
<keyword evidence="3" id="KW-0012">Acyltransferase</keyword>
<dbReference type="Gene3D" id="3.30.559.10">
    <property type="entry name" value="Chloramphenicol acetyltransferase-like domain"/>
    <property type="match status" value="1"/>
</dbReference>
<dbReference type="InterPro" id="IPR050317">
    <property type="entry name" value="Plant_Fungal_Acyltransferase"/>
</dbReference>
<protein>
    <submittedName>
        <fullName evidence="4">Hydroxycinnamoyl-CoA shikimate/quinate hydroxycinnamoyl transferase</fullName>
    </submittedName>
</protein>
<dbReference type="Pfam" id="PF02458">
    <property type="entry name" value="Transferase"/>
    <property type="match status" value="1"/>
</dbReference>
<name>A0A4Y1RPS1_PRUDU</name>
<organism evidence="4">
    <name type="scientific">Prunus dulcis</name>
    <name type="common">Almond</name>
    <name type="synonym">Amygdalus dulcis</name>
    <dbReference type="NCBI Taxonomy" id="3755"/>
    <lineage>
        <taxon>Eukaryota</taxon>
        <taxon>Viridiplantae</taxon>
        <taxon>Streptophyta</taxon>
        <taxon>Embryophyta</taxon>
        <taxon>Tracheophyta</taxon>
        <taxon>Spermatophyta</taxon>
        <taxon>Magnoliopsida</taxon>
        <taxon>eudicotyledons</taxon>
        <taxon>Gunneridae</taxon>
        <taxon>Pentapetalae</taxon>
        <taxon>rosids</taxon>
        <taxon>fabids</taxon>
        <taxon>Rosales</taxon>
        <taxon>Rosaceae</taxon>
        <taxon>Amygdaloideae</taxon>
        <taxon>Amygdaleae</taxon>
        <taxon>Prunus</taxon>
    </lineage>
</organism>
<reference evidence="4" key="1">
    <citation type="journal article" date="2019" name="Science">
        <title>Mutation of a bHLH transcription factor allowed almond domestication.</title>
        <authorList>
            <person name="Sanchez-Perez R."/>
            <person name="Pavan S."/>
            <person name="Mazzeo R."/>
            <person name="Moldovan C."/>
            <person name="Aiese Cigliano R."/>
            <person name="Del Cueto J."/>
            <person name="Ricciardi F."/>
            <person name="Lotti C."/>
            <person name="Ricciardi L."/>
            <person name="Dicenta F."/>
            <person name="Lopez-Marques R.L."/>
            <person name="Lindberg Moller B."/>
        </authorList>
    </citation>
    <scope>NUCLEOTIDE SEQUENCE</scope>
</reference>
<dbReference type="InterPro" id="IPR023213">
    <property type="entry name" value="CAT-like_dom_sf"/>
</dbReference>
<gene>
    <name evidence="4" type="ORF">Prudu_017952</name>
</gene>
<sequence length="200" mass="22325">KREDGGEGDCCEHKGVRVVRQAEESTTPQGSLWLSNSDLAFNNYPASTFFFFYRPSASSDLNFFNSDFSIRRSAKPSCPSTQWPVASSSTTTTAFWRLIAIHKGCSLLWRRATVPWMILAILRPLPIFVTHFQCGGVSLGVGMDHRMADGVSNMHFVNAWSDIARVISQILLNPSWTGRYFVPETPQPNSPALNINLLPK</sequence>
<evidence type="ECO:0000256" key="1">
    <source>
        <dbReference type="ARBA" id="ARBA00009861"/>
    </source>
</evidence>